<dbReference type="AlphaFoldDB" id="A0A9D2MBJ8"/>
<keyword evidence="5 8" id="KW-0812">Transmembrane</keyword>
<reference evidence="9" key="1">
    <citation type="journal article" date="2021" name="PeerJ">
        <title>Extensive microbial diversity within the chicken gut microbiome revealed by metagenomics and culture.</title>
        <authorList>
            <person name="Gilroy R."/>
            <person name="Ravi A."/>
            <person name="Getino M."/>
            <person name="Pursley I."/>
            <person name="Horton D.L."/>
            <person name="Alikhan N.F."/>
            <person name="Baker D."/>
            <person name="Gharbi K."/>
            <person name="Hall N."/>
            <person name="Watson M."/>
            <person name="Adriaenssens E.M."/>
            <person name="Foster-Nyarko E."/>
            <person name="Jarju S."/>
            <person name="Secka A."/>
            <person name="Antonio M."/>
            <person name="Oren A."/>
            <person name="Chaudhuri R.R."/>
            <person name="La Ragione R."/>
            <person name="Hildebrand F."/>
            <person name="Pallen M.J."/>
        </authorList>
    </citation>
    <scope>NUCLEOTIDE SEQUENCE</scope>
    <source>
        <strain evidence="9">CHK189-11263</strain>
    </source>
</reference>
<accession>A0A9D2MBJ8</accession>
<comment type="similarity">
    <text evidence="2">Belongs to the amino acid-polyamine-organocation (APC) superfamily. Spore germination protein (SGP) (TC 2.A.3.9) family.</text>
</comment>
<dbReference type="EMBL" id="DWYC01000053">
    <property type="protein sequence ID" value="HJB57170.1"/>
    <property type="molecule type" value="Genomic_DNA"/>
</dbReference>
<keyword evidence="4" id="KW-0309">Germination</keyword>
<dbReference type="PANTHER" id="PTHR34975">
    <property type="entry name" value="SPORE GERMINATION PROTEIN A2"/>
    <property type="match status" value="1"/>
</dbReference>
<comment type="subcellular location">
    <subcellularLocation>
        <location evidence="1">Membrane</location>
        <topology evidence="1">Multi-pass membrane protein</topology>
    </subcellularLocation>
</comment>
<evidence type="ECO:0000256" key="3">
    <source>
        <dbReference type="ARBA" id="ARBA00022448"/>
    </source>
</evidence>
<keyword evidence="7 8" id="KW-0472">Membrane</keyword>
<sequence length="361" mass="38853">MAHDKISLGQLLTLLFAALLSPMIQILPRESVLAAGRAGWMTTLAVLPAALLLCWALHTVPGRLGEGAGLAQGLEAAFGRNVSRLLVAAYLVWGVLLLGWSARWCAYRVLSVNYRNAPLPLFILALLALTAWAGRKKLSSFARAGEIFALALGTALTLALVLALFRTKWKNLGPVWAEDLPGVVRGTLPVLSLFGYGVPAAFLAGQVSRRPGAGKRLYRWAVGMCLALTVFQVICISTFGPGLIEEMETPFFMMLRVVGVPGAFERVESLIMSLWLFSDLALLGLLFFSCRTMARHLLGGKPRPWIPVVLIAAAGGLALASIPDLFHLSWVMERGMAAANIIFGIAIPVFAAAAAKLRRKI</sequence>
<dbReference type="PANTHER" id="PTHR34975:SF2">
    <property type="entry name" value="SPORE GERMINATION PROTEIN A2"/>
    <property type="match status" value="1"/>
</dbReference>
<evidence type="ECO:0000256" key="1">
    <source>
        <dbReference type="ARBA" id="ARBA00004141"/>
    </source>
</evidence>
<dbReference type="InterPro" id="IPR004761">
    <property type="entry name" value="Spore_GerAB"/>
</dbReference>
<name>A0A9D2MBJ8_9FIRM</name>
<evidence type="ECO:0000256" key="2">
    <source>
        <dbReference type="ARBA" id="ARBA00007998"/>
    </source>
</evidence>
<dbReference type="GO" id="GO:0009847">
    <property type="term" value="P:spore germination"/>
    <property type="evidence" value="ECO:0007669"/>
    <property type="project" value="InterPro"/>
</dbReference>
<gene>
    <name evidence="9" type="ORF">H9714_06425</name>
</gene>
<organism evidence="9 10">
    <name type="scientific">Candidatus Flavonifractor intestinipullorum</name>
    <dbReference type="NCBI Taxonomy" id="2838587"/>
    <lineage>
        <taxon>Bacteria</taxon>
        <taxon>Bacillati</taxon>
        <taxon>Bacillota</taxon>
        <taxon>Clostridia</taxon>
        <taxon>Eubacteriales</taxon>
        <taxon>Oscillospiraceae</taxon>
        <taxon>Flavonifractor</taxon>
    </lineage>
</organism>
<evidence type="ECO:0000313" key="10">
    <source>
        <dbReference type="Proteomes" id="UP000824208"/>
    </source>
</evidence>
<dbReference type="Pfam" id="PF03845">
    <property type="entry name" value="Spore_permease"/>
    <property type="match status" value="1"/>
</dbReference>
<feature type="transmembrane region" description="Helical" evidence="8">
    <location>
        <begin position="335"/>
        <end position="355"/>
    </location>
</feature>
<reference evidence="9" key="2">
    <citation type="submission" date="2021-04" db="EMBL/GenBank/DDBJ databases">
        <authorList>
            <person name="Gilroy R."/>
        </authorList>
    </citation>
    <scope>NUCLEOTIDE SEQUENCE</scope>
    <source>
        <strain evidence="9">CHK189-11263</strain>
    </source>
</reference>
<feature type="transmembrane region" description="Helical" evidence="8">
    <location>
        <begin position="38"/>
        <end position="60"/>
    </location>
</feature>
<evidence type="ECO:0000256" key="6">
    <source>
        <dbReference type="ARBA" id="ARBA00022989"/>
    </source>
</evidence>
<feature type="transmembrane region" description="Helical" evidence="8">
    <location>
        <begin position="81"/>
        <end position="102"/>
    </location>
</feature>
<evidence type="ECO:0000256" key="7">
    <source>
        <dbReference type="ARBA" id="ARBA00023136"/>
    </source>
</evidence>
<keyword evidence="6 8" id="KW-1133">Transmembrane helix</keyword>
<feature type="transmembrane region" description="Helical" evidence="8">
    <location>
        <begin position="147"/>
        <end position="166"/>
    </location>
</feature>
<feature type="transmembrane region" description="Helical" evidence="8">
    <location>
        <begin position="270"/>
        <end position="293"/>
    </location>
</feature>
<feature type="transmembrane region" description="Helical" evidence="8">
    <location>
        <begin position="217"/>
        <end position="244"/>
    </location>
</feature>
<protein>
    <submittedName>
        <fullName evidence="9">GerAB/ArcD/ProY family transporter</fullName>
    </submittedName>
</protein>
<keyword evidence="3" id="KW-0813">Transport</keyword>
<evidence type="ECO:0000256" key="8">
    <source>
        <dbReference type="SAM" id="Phobius"/>
    </source>
</evidence>
<feature type="transmembrane region" description="Helical" evidence="8">
    <location>
        <begin position="186"/>
        <end position="205"/>
    </location>
</feature>
<dbReference type="Proteomes" id="UP000824208">
    <property type="component" value="Unassembled WGS sequence"/>
</dbReference>
<evidence type="ECO:0000256" key="4">
    <source>
        <dbReference type="ARBA" id="ARBA00022544"/>
    </source>
</evidence>
<evidence type="ECO:0000313" key="9">
    <source>
        <dbReference type="EMBL" id="HJB57170.1"/>
    </source>
</evidence>
<comment type="caution">
    <text evidence="9">The sequence shown here is derived from an EMBL/GenBank/DDBJ whole genome shotgun (WGS) entry which is preliminary data.</text>
</comment>
<proteinExistence type="inferred from homology"/>
<evidence type="ECO:0000256" key="5">
    <source>
        <dbReference type="ARBA" id="ARBA00022692"/>
    </source>
</evidence>
<feature type="transmembrane region" description="Helical" evidence="8">
    <location>
        <begin position="305"/>
        <end position="323"/>
    </location>
</feature>
<dbReference type="GO" id="GO:0016020">
    <property type="term" value="C:membrane"/>
    <property type="evidence" value="ECO:0007669"/>
    <property type="project" value="UniProtKB-SubCell"/>
</dbReference>
<feature type="transmembrane region" description="Helical" evidence="8">
    <location>
        <begin position="117"/>
        <end position="135"/>
    </location>
</feature>